<dbReference type="RefSeq" id="WP_094060994.1">
    <property type="nucleotide sequence ID" value="NZ_CP022530.1"/>
</dbReference>
<evidence type="ECO:0000256" key="2">
    <source>
        <dbReference type="ARBA" id="ARBA00022840"/>
    </source>
</evidence>
<evidence type="ECO:0000256" key="1">
    <source>
        <dbReference type="ARBA" id="ARBA00022741"/>
    </source>
</evidence>
<evidence type="ECO:0000313" key="6">
    <source>
        <dbReference type="Proteomes" id="UP000202440"/>
    </source>
</evidence>
<dbReference type="GO" id="GO:0006355">
    <property type="term" value="P:regulation of DNA-templated transcription"/>
    <property type="evidence" value="ECO:0007669"/>
    <property type="project" value="InterPro"/>
</dbReference>
<evidence type="ECO:0000313" key="5">
    <source>
        <dbReference type="EMBL" id="ASP39820.1"/>
    </source>
</evidence>
<dbReference type="InterPro" id="IPR003593">
    <property type="entry name" value="AAA+_ATPase"/>
</dbReference>
<dbReference type="AlphaFoldDB" id="A0A222FM16"/>
<dbReference type="OrthoDB" id="9804019at2"/>
<dbReference type="FunFam" id="3.40.50.300:FF:000006">
    <property type="entry name" value="DNA-binding transcriptional regulator NtrC"/>
    <property type="match status" value="1"/>
</dbReference>
<feature type="region of interest" description="Disordered" evidence="3">
    <location>
        <begin position="1"/>
        <end position="30"/>
    </location>
</feature>
<dbReference type="Gene3D" id="3.40.50.300">
    <property type="entry name" value="P-loop containing nucleotide triphosphate hydrolases"/>
    <property type="match status" value="1"/>
</dbReference>
<organism evidence="5 6">
    <name type="scientific">Bacterioplanes sanyensis</name>
    <dbReference type="NCBI Taxonomy" id="1249553"/>
    <lineage>
        <taxon>Bacteria</taxon>
        <taxon>Pseudomonadati</taxon>
        <taxon>Pseudomonadota</taxon>
        <taxon>Gammaproteobacteria</taxon>
        <taxon>Oceanospirillales</taxon>
        <taxon>Oceanospirillaceae</taxon>
        <taxon>Bacterioplanes</taxon>
    </lineage>
</organism>
<evidence type="ECO:0000256" key="3">
    <source>
        <dbReference type="SAM" id="MobiDB-lite"/>
    </source>
</evidence>
<dbReference type="Gene3D" id="1.10.10.60">
    <property type="entry name" value="Homeodomain-like"/>
    <property type="match status" value="1"/>
</dbReference>
<accession>A0A222FM16</accession>
<keyword evidence="2" id="KW-0067">ATP-binding</keyword>
<dbReference type="CDD" id="cd00009">
    <property type="entry name" value="AAA"/>
    <property type="match status" value="1"/>
</dbReference>
<dbReference type="Proteomes" id="UP000202440">
    <property type="component" value="Chromosome"/>
</dbReference>
<dbReference type="Pfam" id="PF00158">
    <property type="entry name" value="Sigma54_activat"/>
    <property type="match status" value="1"/>
</dbReference>
<dbReference type="SUPFAM" id="SSF46689">
    <property type="entry name" value="Homeodomain-like"/>
    <property type="match status" value="1"/>
</dbReference>
<dbReference type="EMBL" id="CP022530">
    <property type="protein sequence ID" value="ASP39820.1"/>
    <property type="molecule type" value="Genomic_DNA"/>
</dbReference>
<dbReference type="PANTHER" id="PTHR32071">
    <property type="entry name" value="TRANSCRIPTIONAL REGULATORY PROTEIN"/>
    <property type="match status" value="1"/>
</dbReference>
<dbReference type="PROSITE" id="PS50045">
    <property type="entry name" value="SIGMA54_INTERACT_4"/>
    <property type="match status" value="1"/>
</dbReference>
<evidence type="ECO:0000259" key="4">
    <source>
        <dbReference type="PROSITE" id="PS50045"/>
    </source>
</evidence>
<dbReference type="SUPFAM" id="SSF52540">
    <property type="entry name" value="P-loop containing nucleoside triphosphate hydrolases"/>
    <property type="match status" value="1"/>
</dbReference>
<proteinExistence type="predicted"/>
<dbReference type="InterPro" id="IPR058031">
    <property type="entry name" value="AAA_lid_NorR"/>
</dbReference>
<dbReference type="InterPro" id="IPR027417">
    <property type="entry name" value="P-loop_NTPase"/>
</dbReference>
<protein>
    <submittedName>
        <fullName evidence="5">Fis family transcriptional regulator</fullName>
    </submittedName>
</protein>
<name>A0A222FM16_9GAMM</name>
<dbReference type="Gene3D" id="1.10.8.60">
    <property type="match status" value="1"/>
</dbReference>
<gene>
    <name evidence="5" type="ORF">CHH28_14565</name>
</gene>
<dbReference type="InterPro" id="IPR009057">
    <property type="entry name" value="Homeodomain-like_sf"/>
</dbReference>
<keyword evidence="1" id="KW-0547">Nucleotide-binding</keyword>
<dbReference type="Pfam" id="PF25601">
    <property type="entry name" value="AAA_lid_14"/>
    <property type="match status" value="1"/>
</dbReference>
<reference evidence="5 6" key="1">
    <citation type="submission" date="2017-07" db="EMBL/GenBank/DDBJ databases">
        <title>Annotated genome sequence of Bacterioplanes sanyensis isolated from Red Sea.</title>
        <authorList>
            <person name="Rehman Z.U."/>
        </authorList>
    </citation>
    <scope>NUCLEOTIDE SEQUENCE [LARGE SCALE GENOMIC DNA]</scope>
    <source>
        <strain evidence="5 6">NV9</strain>
    </source>
</reference>
<dbReference type="GO" id="GO:0005524">
    <property type="term" value="F:ATP binding"/>
    <property type="evidence" value="ECO:0007669"/>
    <property type="project" value="UniProtKB-KW"/>
</dbReference>
<dbReference type="KEGG" id="bsan:CHH28_14565"/>
<feature type="compositionally biased region" description="Low complexity" evidence="3">
    <location>
        <begin position="1"/>
        <end position="19"/>
    </location>
</feature>
<keyword evidence="6" id="KW-1185">Reference proteome</keyword>
<dbReference type="InterPro" id="IPR002078">
    <property type="entry name" value="Sigma_54_int"/>
</dbReference>
<feature type="domain" description="Sigma-54 factor interaction" evidence="4">
    <location>
        <begin position="40"/>
        <end position="269"/>
    </location>
</feature>
<sequence>MLLSDSSSHVLPSSALLPSHEPPLPSAPPTGCESVAGLNIIGQSPQLQHALASIQIQAQYDAPVLVTGETGTGKELAARGLHYAGQRSARPFVAVNCATLTTELFASELFGHKRGAFTDARHDKKGLLMEADQGTLFLDEIDSLSLASQGALLRFLQESEFRPVGSEKTYRCNVRLIASSNCDLLQCVERGSFRRDLYYRLYILAVHMPPLRERRQDIPLLVEHFLRQFSSQYGLGLKRVSPALMSALVESPWQGNVRELENTLHRLCLLTPGECIELEHFALGGKPGKSHVSADETACEPSAHSESALPILPLPSREEGYNFADDKRLAVEQFEKRYVVHMLELADGNITRAAALCGKDRRAFGKLVKKYDVKKIVITTD</sequence>
<dbReference type="SMART" id="SM00382">
    <property type="entry name" value="AAA"/>
    <property type="match status" value="1"/>
</dbReference>